<evidence type="ECO:0000313" key="5">
    <source>
        <dbReference type="Proteomes" id="UP000232875"/>
    </source>
</evidence>
<accession>A0A2N1J9I9</accession>
<keyword evidence="5" id="KW-1185">Reference proteome</keyword>
<proteinExistence type="predicted"/>
<keyword evidence="3" id="KW-0732">Signal</keyword>
<feature type="transmembrane region" description="Helical" evidence="2">
    <location>
        <begin position="84"/>
        <end position="103"/>
    </location>
</feature>
<sequence>MSLYSRHMGIAIAVVLVCSSAVQADLLRTGEYPQPGYPFGKHCNFNEEQEADIKKDALNHFKVPEKGYCFEAFPNSRVPTSSCFVIIVAFGITVCFFLLSCFLNRFYCTLFRNTANTRKEAWSNLRVVGVLMEKSEPALPVDPENVVPLAPESDSDLSETRQKLINLRPATEGEPTNYGSGNIPSHEKEEIGAAPIISTQDGSGTKKGKEVYSSGAIVPVLRNEDPAVMSDDQSDDDFEDDDNFGNYRRTRPQRLSKTSSKDTNRLSVSDLGPSPSYSSDLPAAAPAIQPSDVMGGNAHLSASSSSNTAFSIRMGARQDSNSSSRSSDLEPGGAKVPDYVL</sequence>
<feature type="chain" id="PRO_5014631909" evidence="3">
    <location>
        <begin position="25"/>
        <end position="341"/>
    </location>
</feature>
<keyword evidence="2" id="KW-0812">Transmembrane</keyword>
<dbReference type="OrthoDB" id="3359145at2759"/>
<dbReference type="AlphaFoldDB" id="A0A2N1J9I9"/>
<dbReference type="EMBL" id="KZ454992">
    <property type="protein sequence ID" value="PKI83215.1"/>
    <property type="molecule type" value="Genomic_DNA"/>
</dbReference>
<gene>
    <name evidence="4" type="ORF">MVES_002851</name>
</gene>
<evidence type="ECO:0000313" key="4">
    <source>
        <dbReference type="EMBL" id="PKI83215.1"/>
    </source>
</evidence>
<keyword evidence="2" id="KW-1133">Transmembrane helix</keyword>
<organism evidence="4 5">
    <name type="scientific">Malassezia vespertilionis</name>
    <dbReference type="NCBI Taxonomy" id="2020962"/>
    <lineage>
        <taxon>Eukaryota</taxon>
        <taxon>Fungi</taxon>
        <taxon>Dikarya</taxon>
        <taxon>Basidiomycota</taxon>
        <taxon>Ustilaginomycotina</taxon>
        <taxon>Malasseziomycetes</taxon>
        <taxon>Malasseziales</taxon>
        <taxon>Malasseziaceae</taxon>
        <taxon>Malassezia</taxon>
    </lineage>
</organism>
<evidence type="ECO:0000256" key="2">
    <source>
        <dbReference type="SAM" id="Phobius"/>
    </source>
</evidence>
<evidence type="ECO:0000256" key="1">
    <source>
        <dbReference type="SAM" id="MobiDB-lite"/>
    </source>
</evidence>
<name>A0A2N1J9I9_9BASI</name>
<reference evidence="4 5" key="1">
    <citation type="submission" date="2017-10" db="EMBL/GenBank/DDBJ databases">
        <title>A novel species of cold-tolerant Malassezia isolated from bats.</title>
        <authorList>
            <person name="Lorch J.M."/>
            <person name="Palmer J.M."/>
            <person name="Vanderwolf K.J."/>
            <person name="Schmidt K.Z."/>
            <person name="Verant M.L."/>
            <person name="Weller T.J."/>
            <person name="Blehert D.S."/>
        </authorList>
    </citation>
    <scope>NUCLEOTIDE SEQUENCE [LARGE SCALE GENOMIC DNA]</scope>
    <source>
        <strain evidence="4 5">NWHC:44797-103</strain>
    </source>
</reference>
<feature type="region of interest" description="Disordered" evidence="1">
    <location>
        <begin position="222"/>
        <end position="341"/>
    </location>
</feature>
<keyword evidence="2" id="KW-0472">Membrane</keyword>
<protein>
    <submittedName>
        <fullName evidence="4">Uncharacterized protein</fullName>
    </submittedName>
</protein>
<dbReference type="Proteomes" id="UP000232875">
    <property type="component" value="Unassembled WGS sequence"/>
</dbReference>
<feature type="region of interest" description="Disordered" evidence="1">
    <location>
        <begin position="166"/>
        <end position="188"/>
    </location>
</feature>
<evidence type="ECO:0000256" key="3">
    <source>
        <dbReference type="SAM" id="SignalP"/>
    </source>
</evidence>
<feature type="compositionally biased region" description="Acidic residues" evidence="1">
    <location>
        <begin position="232"/>
        <end position="243"/>
    </location>
</feature>
<feature type="signal peptide" evidence="3">
    <location>
        <begin position="1"/>
        <end position="24"/>
    </location>
</feature>